<evidence type="ECO:0000313" key="2">
    <source>
        <dbReference type="Proteomes" id="UP000712281"/>
    </source>
</evidence>
<name>A0A8S9JJJ4_BRACR</name>
<reference evidence="1" key="1">
    <citation type="submission" date="2019-12" db="EMBL/GenBank/DDBJ databases">
        <title>Genome sequencing and annotation of Brassica cretica.</title>
        <authorList>
            <person name="Studholme D.J."/>
            <person name="Sarris P.F."/>
        </authorList>
    </citation>
    <scope>NUCLEOTIDE SEQUENCE</scope>
    <source>
        <strain evidence="1">PFS-001/15</strain>
        <tissue evidence="1">Leaf</tissue>
    </source>
</reference>
<dbReference type="Proteomes" id="UP000712281">
    <property type="component" value="Unassembled WGS sequence"/>
</dbReference>
<dbReference type="AlphaFoldDB" id="A0A8S9JJJ4"/>
<sequence>MEIALNMNGYLEEFMKALEPFMKVTSSPSSPSSSKPIPITPDNQTLPTLVSVFSSQIWDAGDVFCLTVVFFRNGDEDESSSLLRLDFDGVSVNASSGGVIRSSPTSCLESLAWWCVELSTLRRHQLVTLLRSLSFSSWQRTLPLVKKATAQTGLYSLVEIANVRKSSRTSYTDASIRCTGNQGNEVNATFECLPSSVENVY</sequence>
<organism evidence="1 2">
    <name type="scientific">Brassica cretica</name>
    <name type="common">Mustard</name>
    <dbReference type="NCBI Taxonomy" id="69181"/>
    <lineage>
        <taxon>Eukaryota</taxon>
        <taxon>Viridiplantae</taxon>
        <taxon>Streptophyta</taxon>
        <taxon>Embryophyta</taxon>
        <taxon>Tracheophyta</taxon>
        <taxon>Spermatophyta</taxon>
        <taxon>Magnoliopsida</taxon>
        <taxon>eudicotyledons</taxon>
        <taxon>Gunneridae</taxon>
        <taxon>Pentapetalae</taxon>
        <taxon>rosids</taxon>
        <taxon>malvids</taxon>
        <taxon>Brassicales</taxon>
        <taxon>Brassicaceae</taxon>
        <taxon>Brassiceae</taxon>
        <taxon>Brassica</taxon>
    </lineage>
</organism>
<evidence type="ECO:0000313" key="1">
    <source>
        <dbReference type="EMBL" id="KAF2581632.1"/>
    </source>
</evidence>
<gene>
    <name evidence="1" type="ORF">F2Q68_00006380</name>
</gene>
<accession>A0A8S9JJJ4</accession>
<protein>
    <submittedName>
        <fullName evidence="1">Uncharacterized protein</fullName>
    </submittedName>
</protein>
<comment type="caution">
    <text evidence="1">The sequence shown here is derived from an EMBL/GenBank/DDBJ whole genome shotgun (WGS) entry which is preliminary data.</text>
</comment>
<dbReference type="EMBL" id="QGKW02001660">
    <property type="protein sequence ID" value="KAF2581632.1"/>
    <property type="molecule type" value="Genomic_DNA"/>
</dbReference>
<proteinExistence type="predicted"/>